<name>A0A165KGV6_EXIGL</name>
<feature type="domain" description="PA14" evidence="7">
    <location>
        <begin position="411"/>
        <end position="575"/>
    </location>
</feature>
<dbReference type="AlphaFoldDB" id="A0A165KGV6"/>
<dbReference type="EC" id="3.2.1.21" evidence="3 6"/>
<dbReference type="InterPro" id="IPR011658">
    <property type="entry name" value="PA14_dom"/>
</dbReference>
<evidence type="ECO:0000256" key="3">
    <source>
        <dbReference type="ARBA" id="ARBA00012744"/>
    </source>
</evidence>
<proteinExistence type="inferred from homology"/>
<evidence type="ECO:0000313" key="9">
    <source>
        <dbReference type="Proteomes" id="UP000077266"/>
    </source>
</evidence>
<reference evidence="8 9" key="1">
    <citation type="journal article" date="2016" name="Mol. Biol. Evol.">
        <title>Comparative Genomics of Early-Diverging Mushroom-Forming Fungi Provides Insights into the Origins of Lignocellulose Decay Capabilities.</title>
        <authorList>
            <person name="Nagy L.G."/>
            <person name="Riley R."/>
            <person name="Tritt A."/>
            <person name="Adam C."/>
            <person name="Daum C."/>
            <person name="Floudas D."/>
            <person name="Sun H."/>
            <person name="Yadav J.S."/>
            <person name="Pangilinan J."/>
            <person name="Larsson K.H."/>
            <person name="Matsuura K."/>
            <person name="Barry K."/>
            <person name="Labutti K."/>
            <person name="Kuo R."/>
            <person name="Ohm R.A."/>
            <person name="Bhattacharya S.S."/>
            <person name="Shirouzu T."/>
            <person name="Yoshinaga Y."/>
            <person name="Martin F.M."/>
            <person name="Grigoriev I.V."/>
            <person name="Hibbett D.S."/>
        </authorList>
    </citation>
    <scope>NUCLEOTIDE SEQUENCE [LARGE SCALE GENOMIC DNA]</scope>
    <source>
        <strain evidence="8 9">HHB12029</strain>
    </source>
</reference>
<dbReference type="Gene3D" id="3.20.20.300">
    <property type="entry name" value="Glycoside hydrolase, family 3, N-terminal domain"/>
    <property type="match status" value="1"/>
</dbReference>
<dbReference type="PRINTS" id="PR00133">
    <property type="entry name" value="GLHYDRLASE3"/>
</dbReference>
<dbReference type="InterPro" id="IPR037524">
    <property type="entry name" value="PA14/GLEYA"/>
</dbReference>
<dbReference type="SMART" id="SM00758">
    <property type="entry name" value="PA14"/>
    <property type="match status" value="1"/>
</dbReference>
<evidence type="ECO:0000256" key="1">
    <source>
        <dbReference type="ARBA" id="ARBA00000448"/>
    </source>
</evidence>
<dbReference type="STRING" id="1314781.A0A165KGV6"/>
<dbReference type="InterPro" id="IPR036881">
    <property type="entry name" value="Glyco_hydro_3_C_sf"/>
</dbReference>
<accession>A0A165KGV6</accession>
<evidence type="ECO:0000259" key="7">
    <source>
        <dbReference type="PROSITE" id="PS51820"/>
    </source>
</evidence>
<comment type="catalytic activity">
    <reaction evidence="1 6">
        <text>Hydrolysis of terminal, non-reducing beta-D-glucosyl residues with release of beta-D-glucose.</text>
        <dbReference type="EC" id="3.2.1.21"/>
    </reaction>
</comment>
<dbReference type="Pfam" id="PF00933">
    <property type="entry name" value="Glyco_hydro_3"/>
    <property type="match status" value="1"/>
</dbReference>
<dbReference type="InterPro" id="IPR050288">
    <property type="entry name" value="Cellulose_deg_GH3"/>
</dbReference>
<dbReference type="Pfam" id="PF07691">
    <property type="entry name" value="PA14"/>
    <property type="match status" value="1"/>
</dbReference>
<dbReference type="InterPro" id="IPR001764">
    <property type="entry name" value="Glyco_hydro_3_N"/>
</dbReference>
<keyword evidence="5 6" id="KW-0326">Glycosidase</keyword>
<dbReference type="UniPathway" id="UPA00696"/>
<dbReference type="Gene3D" id="2.60.40.10">
    <property type="entry name" value="Immunoglobulins"/>
    <property type="match status" value="1"/>
</dbReference>
<organism evidence="8 9">
    <name type="scientific">Exidia glandulosa HHB12029</name>
    <dbReference type="NCBI Taxonomy" id="1314781"/>
    <lineage>
        <taxon>Eukaryota</taxon>
        <taxon>Fungi</taxon>
        <taxon>Dikarya</taxon>
        <taxon>Basidiomycota</taxon>
        <taxon>Agaricomycotina</taxon>
        <taxon>Agaricomycetes</taxon>
        <taxon>Auriculariales</taxon>
        <taxon>Exidiaceae</taxon>
        <taxon>Exidia</taxon>
    </lineage>
</organism>
<dbReference type="PROSITE" id="PS51820">
    <property type="entry name" value="PA14"/>
    <property type="match status" value="1"/>
</dbReference>
<evidence type="ECO:0000256" key="2">
    <source>
        <dbReference type="ARBA" id="ARBA00005336"/>
    </source>
</evidence>
<dbReference type="PANTHER" id="PTHR42715:SF27">
    <property type="entry name" value="BETA-GLUCOSIDASE-RELATED"/>
    <property type="match status" value="1"/>
</dbReference>
<dbReference type="GO" id="GO:0030245">
    <property type="term" value="P:cellulose catabolic process"/>
    <property type="evidence" value="ECO:0007669"/>
    <property type="project" value="UniProtKB-UniPathway"/>
</dbReference>
<dbReference type="InterPro" id="IPR002772">
    <property type="entry name" value="Glyco_hydro_3_C"/>
</dbReference>
<sequence length="861" mass="93079">MKPSDFANADIDSIVEQLTVEEAASLTAGVGWWHTAAIPRLGVPAIKVSDGPNGVRGQRFFNGSLAKCIPCATALGSSWDPELVHELGSRILAPEAKLRATSVILAPTVNIQRSPLGGRSFESFAEDPVLSGTIAAAYVNGVQSEGVGCTIKHFVCNDQENSRQGSDSIVSDRALREIYLVPFMIAQRDAKPWAVMTAYNKVNGLHASEHPGLLQGILRNEWGFDGLVMSDWWGTYSLDLSVKAGVDLEMPGLRNWRIPALIERSLTSHKLSANDLKVRAREVLKLVQLAAKYNAPVVDGDGEEKFATDSESDKTLLRRAAAASTVLLRNEGGVLPLDKTKVKKIALIGPNAKARVIYGGGSAQIKPLYAVSPYEGIVNALKGTNVQLEYVEGSRSFKSLPNLDYEILNPDGKRGWRMEYYNHSADDKPEGKPVKSLDVTETTVLLNDTNLDDFTPHFTLRLRGHLPPRKTDEVFEFGLTVVGRARLFVDGTEVVDNWTKQRPGTYFFNRGSAEERGTFTLRAGKTHEILVEFNNVSGGAPGLDGSGAGDVVNSPAVRLGGAPVVDAEEELKSAELAAKGADVAIVVVGLNAEWESESYDRTTLALPGRTDELVFRVAKANPKTVVVNQSGSAVTMPWAHDVAGLLQAWYGGNSAGDGIADVLFGDYNPSAKLSMTFPHRLQDVPSFLSFGGNKGAVIYSEDLYVGYKHYVDRGIAPLFPFGFGLSYSTFNYSDLSLSSSKISGSDPSKISLTLSLTITNTGSLTGTEVVQIYVSPPPHEQGEPQPSRSLKAFANFKDLTAGEKRKVEVKLDKYAFSAWEEDVKGWVVPAGTYGVLVAASSEDVRLKGEVIVEKQGLWKGL</sequence>
<keyword evidence="4 6" id="KW-0378">Hydrolase</keyword>
<dbReference type="SMART" id="SM01217">
    <property type="entry name" value="Fn3_like"/>
    <property type="match status" value="1"/>
</dbReference>
<dbReference type="PANTHER" id="PTHR42715">
    <property type="entry name" value="BETA-GLUCOSIDASE"/>
    <property type="match status" value="1"/>
</dbReference>
<comment type="pathway">
    <text evidence="6">Glycan metabolism; cellulose degradation.</text>
</comment>
<dbReference type="InterPro" id="IPR026891">
    <property type="entry name" value="Fn3-like"/>
</dbReference>
<evidence type="ECO:0000256" key="6">
    <source>
        <dbReference type="RuleBase" id="RU361161"/>
    </source>
</evidence>
<dbReference type="SUPFAM" id="SSF52279">
    <property type="entry name" value="Beta-D-glucan exohydrolase, C-terminal domain"/>
    <property type="match status" value="1"/>
</dbReference>
<comment type="similarity">
    <text evidence="2 6">Belongs to the glycosyl hydrolase 3 family.</text>
</comment>
<evidence type="ECO:0000256" key="5">
    <source>
        <dbReference type="ARBA" id="ARBA00023295"/>
    </source>
</evidence>
<dbReference type="Gene3D" id="2.60.120.260">
    <property type="entry name" value="Galactose-binding domain-like"/>
    <property type="match status" value="1"/>
</dbReference>
<dbReference type="GO" id="GO:0008422">
    <property type="term" value="F:beta-glucosidase activity"/>
    <property type="evidence" value="ECO:0007669"/>
    <property type="project" value="UniProtKB-EC"/>
</dbReference>
<evidence type="ECO:0000313" key="8">
    <source>
        <dbReference type="EMBL" id="KZV96315.1"/>
    </source>
</evidence>
<keyword evidence="6" id="KW-0119">Carbohydrate metabolism</keyword>
<dbReference type="EMBL" id="KV425944">
    <property type="protein sequence ID" value="KZV96315.1"/>
    <property type="molecule type" value="Genomic_DNA"/>
</dbReference>
<keyword evidence="9" id="KW-1185">Reference proteome</keyword>
<dbReference type="PROSITE" id="PS00775">
    <property type="entry name" value="GLYCOSYL_HYDROL_F3"/>
    <property type="match status" value="1"/>
</dbReference>
<gene>
    <name evidence="8" type="ORF">EXIGLDRAFT_643241</name>
</gene>
<evidence type="ECO:0000256" key="4">
    <source>
        <dbReference type="ARBA" id="ARBA00022801"/>
    </source>
</evidence>
<keyword evidence="6" id="KW-0624">Polysaccharide degradation</keyword>
<dbReference type="Proteomes" id="UP000077266">
    <property type="component" value="Unassembled WGS sequence"/>
</dbReference>
<dbReference type="InterPro" id="IPR036962">
    <property type="entry name" value="Glyco_hydro_3_N_sf"/>
</dbReference>
<dbReference type="Gene3D" id="3.40.50.1700">
    <property type="entry name" value="Glycoside hydrolase family 3 C-terminal domain"/>
    <property type="match status" value="1"/>
</dbReference>
<dbReference type="InterPro" id="IPR013783">
    <property type="entry name" value="Ig-like_fold"/>
</dbReference>
<dbReference type="InterPro" id="IPR017853">
    <property type="entry name" value="GH"/>
</dbReference>
<dbReference type="SUPFAM" id="SSF51445">
    <property type="entry name" value="(Trans)glycosidases"/>
    <property type="match status" value="1"/>
</dbReference>
<dbReference type="OrthoDB" id="47059at2759"/>
<dbReference type="InParanoid" id="A0A165KGV6"/>
<dbReference type="FunCoup" id="A0A165KGV6">
    <property type="interactions" value="57"/>
</dbReference>
<protein>
    <recommendedName>
        <fullName evidence="3 6">beta-glucosidase</fullName>
        <ecNumber evidence="3 6">3.2.1.21</ecNumber>
    </recommendedName>
</protein>
<dbReference type="InterPro" id="IPR019800">
    <property type="entry name" value="Glyco_hydro_3_AS"/>
</dbReference>
<dbReference type="Pfam" id="PF01915">
    <property type="entry name" value="Glyco_hydro_3_C"/>
    <property type="match status" value="1"/>
</dbReference>
<dbReference type="Pfam" id="PF14310">
    <property type="entry name" value="Fn3-like"/>
    <property type="match status" value="1"/>
</dbReference>